<reference evidence="19 20" key="2">
    <citation type="submission" date="2015-06" db="EMBL/GenBank/DDBJ databases">
        <title>Improved classification and identification of acetic acid bacteria using matrix-assisted laser desorption/ionization time-of-flight mass spectrometry; Gluconobacter nephelii and Gluconobacter uchimurae are later heterotypic synonyms of Gluconobacter japonicus and Gluconobacter oxydans, respectively.</title>
        <authorList>
            <person name="Li L."/>
            <person name="Cleenwerck I."/>
            <person name="De Vuyst L."/>
            <person name="Vandamme P."/>
        </authorList>
    </citation>
    <scope>NUCLEOTIDE SEQUENCE [LARGE SCALE GENOMIC DNA]</scope>
    <source>
        <strain evidence="17 20">LMG 1356</strain>
        <strain evidence="18 19">LMG 1768</strain>
    </source>
</reference>
<comment type="subunit">
    <text evidence="12">Homodimer.</text>
</comment>
<evidence type="ECO:0000256" key="8">
    <source>
        <dbReference type="ARBA" id="ARBA00023125"/>
    </source>
</evidence>
<dbReference type="InterPro" id="IPR006199">
    <property type="entry name" value="LexA_DNA-bd_dom"/>
</dbReference>
<feature type="domain" description="Peptidase S24/S26A/S26B/S26C" evidence="14">
    <location>
        <begin position="118"/>
        <end position="233"/>
    </location>
</feature>
<evidence type="ECO:0000256" key="9">
    <source>
        <dbReference type="ARBA" id="ARBA00023163"/>
    </source>
</evidence>
<keyword evidence="4 12" id="KW-0227">DNA damage</keyword>
<evidence type="ECO:0000256" key="5">
    <source>
        <dbReference type="ARBA" id="ARBA00022801"/>
    </source>
</evidence>
<dbReference type="EMBL" id="LHZR01000105">
    <property type="protein sequence ID" value="KXV48158.1"/>
    <property type="molecule type" value="Genomic_DNA"/>
</dbReference>
<evidence type="ECO:0000256" key="4">
    <source>
        <dbReference type="ARBA" id="ARBA00022763"/>
    </source>
</evidence>
<proteinExistence type="inferred from homology"/>
<dbReference type="GO" id="GO:0009432">
    <property type="term" value="P:SOS response"/>
    <property type="evidence" value="ECO:0007669"/>
    <property type="project" value="UniProtKB-UniRule"/>
</dbReference>
<keyword evidence="8 12" id="KW-0238">DNA-binding</keyword>
<keyword evidence="6 12" id="KW-0068">Autocatalytic cleavage</keyword>
<dbReference type="InterPro" id="IPR036388">
    <property type="entry name" value="WH-like_DNA-bd_sf"/>
</dbReference>
<dbReference type="EMBL" id="BSNW01000016">
    <property type="protein sequence ID" value="GLQ69235.1"/>
    <property type="molecule type" value="Genomic_DNA"/>
</dbReference>
<reference evidence="16" key="4">
    <citation type="submission" date="2023-01" db="EMBL/GenBank/DDBJ databases">
        <title>Draft genome sequence of Gluconobacter albidus strain NBRC 3250.</title>
        <authorList>
            <person name="Sun Q."/>
            <person name="Mori K."/>
        </authorList>
    </citation>
    <scope>NUCLEOTIDE SEQUENCE</scope>
    <source>
        <strain evidence="16">NBRC 3250</strain>
    </source>
</reference>
<dbReference type="GO" id="GO:0006508">
    <property type="term" value="P:proteolysis"/>
    <property type="evidence" value="ECO:0007669"/>
    <property type="project" value="InterPro"/>
</dbReference>
<evidence type="ECO:0000259" key="15">
    <source>
        <dbReference type="Pfam" id="PF01726"/>
    </source>
</evidence>
<dbReference type="Pfam" id="PF01726">
    <property type="entry name" value="LexA_DNA_bind"/>
    <property type="match status" value="1"/>
</dbReference>
<evidence type="ECO:0000256" key="12">
    <source>
        <dbReference type="HAMAP-Rule" id="MF_00015"/>
    </source>
</evidence>
<dbReference type="NCBIfam" id="TIGR00498">
    <property type="entry name" value="lexA"/>
    <property type="match status" value="1"/>
</dbReference>
<keyword evidence="3 12" id="KW-0235">DNA replication</keyword>
<dbReference type="KEGG" id="gal:A0U94_06255"/>
<keyword evidence="2 12" id="KW-0678">Repressor</keyword>
<dbReference type="Gene3D" id="1.10.10.10">
    <property type="entry name" value="Winged helix-like DNA-binding domain superfamily/Winged helix DNA-binding domain"/>
    <property type="match status" value="1"/>
</dbReference>
<dbReference type="GO" id="GO:0045892">
    <property type="term" value="P:negative regulation of DNA-templated transcription"/>
    <property type="evidence" value="ECO:0007669"/>
    <property type="project" value="UniProtKB-UniRule"/>
</dbReference>
<dbReference type="PANTHER" id="PTHR33516:SF2">
    <property type="entry name" value="LEXA REPRESSOR-RELATED"/>
    <property type="match status" value="1"/>
</dbReference>
<comment type="function">
    <text evidence="12">Represses a number of genes involved in the response to DNA damage (SOS response), including recA and lexA. In the presence of single-stranded DNA, RecA interacts with LexA causing an autocatalytic cleavage which disrupts the DNA-binding part of LexA, leading to derepression of the SOS regulon and eventually DNA repair.</text>
</comment>
<dbReference type="EMBL" id="LHZN01000142">
    <property type="protein sequence ID" value="KXV37070.1"/>
    <property type="molecule type" value="Genomic_DNA"/>
</dbReference>
<name>A0A149SYB6_9PROT</name>
<evidence type="ECO:0000256" key="3">
    <source>
        <dbReference type="ARBA" id="ARBA00022705"/>
    </source>
</evidence>
<organism evidence="18 19">
    <name type="scientific">Gluconobacter albidus</name>
    <dbReference type="NCBI Taxonomy" id="318683"/>
    <lineage>
        <taxon>Bacteria</taxon>
        <taxon>Pseudomonadati</taxon>
        <taxon>Pseudomonadota</taxon>
        <taxon>Alphaproteobacteria</taxon>
        <taxon>Acetobacterales</taxon>
        <taxon>Acetobacteraceae</taxon>
        <taxon>Gluconobacter</taxon>
    </lineage>
</organism>
<gene>
    <name evidence="12 16" type="primary">lexA</name>
    <name evidence="17" type="ORF">AD941_12490</name>
    <name evidence="18" type="ORF">AD945_08080</name>
    <name evidence="16" type="ORF">GCM10007866_16860</name>
</gene>
<keyword evidence="7 12" id="KW-0805">Transcription regulation</keyword>
<dbReference type="OrthoDB" id="9802364at2"/>
<keyword evidence="5 12" id="KW-0378">Hydrolase</keyword>
<keyword evidence="21" id="KW-1185">Reference proteome</keyword>
<evidence type="ECO:0000313" key="16">
    <source>
        <dbReference type="EMBL" id="GLQ69235.1"/>
    </source>
</evidence>
<evidence type="ECO:0000256" key="11">
    <source>
        <dbReference type="ARBA" id="ARBA00023236"/>
    </source>
</evidence>
<keyword evidence="10 12" id="KW-0234">DNA repair</keyword>
<dbReference type="HAMAP" id="MF_00015">
    <property type="entry name" value="LexA"/>
    <property type="match status" value="1"/>
</dbReference>
<feature type="active site" description="For autocatalytic cleavage activity" evidence="12">
    <location>
        <position position="198"/>
    </location>
</feature>
<evidence type="ECO:0000313" key="17">
    <source>
        <dbReference type="EMBL" id="KXV37070.1"/>
    </source>
</evidence>
<evidence type="ECO:0000256" key="7">
    <source>
        <dbReference type="ARBA" id="ARBA00023015"/>
    </source>
</evidence>
<dbReference type="RefSeq" id="WP_062032010.1">
    <property type="nucleotide sequence ID" value="NZ_BEWL01000006.1"/>
</dbReference>
<comment type="catalytic activity">
    <reaction evidence="12">
        <text>Hydrolysis of Ala-|-Gly bond in repressor LexA.</text>
        <dbReference type="EC" id="3.4.21.88"/>
    </reaction>
</comment>
<dbReference type="FunFam" id="2.10.109.10:FF:000001">
    <property type="entry name" value="LexA repressor"/>
    <property type="match status" value="1"/>
</dbReference>
<dbReference type="Proteomes" id="UP000075636">
    <property type="component" value="Unassembled WGS sequence"/>
</dbReference>
<dbReference type="InterPro" id="IPR036390">
    <property type="entry name" value="WH_DNA-bd_sf"/>
</dbReference>
<dbReference type="PANTHER" id="PTHR33516">
    <property type="entry name" value="LEXA REPRESSOR"/>
    <property type="match status" value="1"/>
</dbReference>
<dbReference type="InterPro" id="IPR006200">
    <property type="entry name" value="LexA"/>
</dbReference>
<feature type="site" description="Cleavage; by autolysis" evidence="12">
    <location>
        <begin position="125"/>
        <end position="126"/>
    </location>
</feature>
<dbReference type="SUPFAM" id="SSF46785">
    <property type="entry name" value="Winged helix' DNA-binding domain"/>
    <property type="match status" value="1"/>
</dbReference>
<reference evidence="21" key="3">
    <citation type="journal article" date="2019" name="Int. J. Syst. Evol. Microbiol.">
        <title>The Global Catalogue of Microorganisms (GCM) 10K type strain sequencing project: providing services to taxonomists for standard genome sequencing and annotation.</title>
        <authorList>
            <consortium name="The Broad Institute Genomics Platform"/>
            <consortium name="The Broad Institute Genome Sequencing Center for Infectious Disease"/>
            <person name="Wu L."/>
            <person name="Ma J."/>
        </authorList>
    </citation>
    <scope>NUCLEOTIDE SEQUENCE [LARGE SCALE GENOMIC DNA]</scope>
    <source>
        <strain evidence="21">NBRC 3250</strain>
    </source>
</reference>
<dbReference type="InterPro" id="IPR036286">
    <property type="entry name" value="LexA/Signal_pep-like_sf"/>
</dbReference>
<dbReference type="AlphaFoldDB" id="A0A149SYB6"/>
<keyword evidence="11 12" id="KW-0742">SOS response</keyword>
<dbReference type="GO" id="GO:0006260">
    <property type="term" value="P:DNA replication"/>
    <property type="evidence" value="ECO:0007669"/>
    <property type="project" value="UniProtKB-UniRule"/>
</dbReference>
<dbReference type="Proteomes" id="UP000075682">
    <property type="component" value="Unassembled WGS sequence"/>
</dbReference>
<dbReference type="Gene3D" id="2.10.109.10">
    <property type="entry name" value="Umud Fragment, subunit A"/>
    <property type="match status" value="1"/>
</dbReference>
<dbReference type="InterPro" id="IPR006197">
    <property type="entry name" value="Peptidase_S24_LexA"/>
</dbReference>
<dbReference type="InterPro" id="IPR050077">
    <property type="entry name" value="LexA_repressor"/>
</dbReference>
<protein>
    <recommendedName>
        <fullName evidence="12">LexA repressor</fullName>
        <ecNumber evidence="12">3.4.21.88</ecNumber>
    </recommendedName>
</protein>
<evidence type="ECO:0000313" key="21">
    <source>
        <dbReference type="Proteomes" id="UP001156672"/>
    </source>
</evidence>
<dbReference type="GO" id="GO:0006281">
    <property type="term" value="P:DNA repair"/>
    <property type="evidence" value="ECO:0007669"/>
    <property type="project" value="UniProtKB-UniRule"/>
</dbReference>
<dbReference type="GO" id="GO:0004252">
    <property type="term" value="F:serine-type endopeptidase activity"/>
    <property type="evidence" value="ECO:0007669"/>
    <property type="project" value="UniProtKB-UniRule"/>
</dbReference>
<feature type="active site" description="For autocatalytic cleavage activity" evidence="12">
    <location>
        <position position="160"/>
    </location>
</feature>
<comment type="similarity">
    <text evidence="1 12 13">Belongs to the peptidase S24 family.</text>
</comment>
<dbReference type="InterPro" id="IPR039418">
    <property type="entry name" value="LexA-like"/>
</dbReference>
<dbReference type="CDD" id="cd06529">
    <property type="entry name" value="S24_LexA-like"/>
    <property type="match status" value="1"/>
</dbReference>
<evidence type="ECO:0000259" key="14">
    <source>
        <dbReference type="Pfam" id="PF00717"/>
    </source>
</evidence>
<dbReference type="Pfam" id="PF00717">
    <property type="entry name" value="Peptidase_S24"/>
    <property type="match status" value="1"/>
</dbReference>
<keyword evidence="9 12" id="KW-0804">Transcription</keyword>
<dbReference type="PRINTS" id="PR00726">
    <property type="entry name" value="LEXASERPTASE"/>
</dbReference>
<evidence type="ECO:0000313" key="18">
    <source>
        <dbReference type="EMBL" id="KXV48158.1"/>
    </source>
</evidence>
<evidence type="ECO:0000256" key="10">
    <source>
        <dbReference type="ARBA" id="ARBA00023204"/>
    </source>
</evidence>
<dbReference type="EC" id="3.4.21.88" evidence="12"/>
<evidence type="ECO:0000256" key="1">
    <source>
        <dbReference type="ARBA" id="ARBA00007484"/>
    </source>
</evidence>
<dbReference type="SUPFAM" id="SSF51306">
    <property type="entry name" value="LexA/Signal peptidase"/>
    <property type="match status" value="1"/>
</dbReference>
<evidence type="ECO:0000256" key="2">
    <source>
        <dbReference type="ARBA" id="ARBA00022491"/>
    </source>
</evidence>
<evidence type="ECO:0000256" key="13">
    <source>
        <dbReference type="RuleBase" id="RU003991"/>
    </source>
</evidence>
<evidence type="ECO:0000313" key="19">
    <source>
        <dbReference type="Proteomes" id="UP000075636"/>
    </source>
</evidence>
<evidence type="ECO:0000313" key="20">
    <source>
        <dbReference type="Proteomes" id="UP000075682"/>
    </source>
</evidence>
<dbReference type="PATRIC" id="fig|318683.5.peg.2351"/>
<dbReference type="STRING" id="318683.A0U94_06255"/>
<reference evidence="16" key="1">
    <citation type="journal article" date="2014" name="Int. J. Syst. Evol. Microbiol.">
        <title>Complete genome of a new Firmicutes species belonging to the dominant human colonic microbiota ('Ruminococcus bicirculans') reveals two chromosomes and a selective capacity to utilize plant glucans.</title>
        <authorList>
            <consortium name="NISC Comparative Sequencing Program"/>
            <person name="Wegmann U."/>
            <person name="Louis P."/>
            <person name="Goesmann A."/>
            <person name="Henrissat B."/>
            <person name="Duncan S.H."/>
            <person name="Flint H.J."/>
        </authorList>
    </citation>
    <scope>NUCLEOTIDE SEQUENCE</scope>
    <source>
        <strain evidence="16">NBRC 3250</strain>
    </source>
</reference>
<sequence>MLTRKQHQLLLYIDDHLRRTGYSPSFDEMKDALELRSKSGIHRLISALEERGFLRRHHHRARALEVLRLPHMGTEAPAVTPTTEAAFVPAVLSQGETGLDGTFSEASVANDRQTISIPLYGRIAAGLPIEAMQDDSDRIEVPISLLGTGEHYALTVAGDSMIEAGILDGDIAIIRRRETAENGQIIVALIDGQEVTLKKLRRRGSMIALEAANRDYETRIFPAERVHIQGRLIALFRQY</sequence>
<accession>A0A149SYB6</accession>
<dbReference type="Proteomes" id="UP001156672">
    <property type="component" value="Unassembled WGS sequence"/>
</dbReference>
<dbReference type="GO" id="GO:0003677">
    <property type="term" value="F:DNA binding"/>
    <property type="evidence" value="ECO:0007669"/>
    <property type="project" value="UniProtKB-UniRule"/>
</dbReference>
<comment type="caution">
    <text evidence="18">The sequence shown here is derived from an EMBL/GenBank/DDBJ whole genome shotgun (WGS) entry which is preliminary data.</text>
</comment>
<feature type="DNA-binding region" description="H-T-H motif" evidence="12">
    <location>
        <begin position="26"/>
        <end position="46"/>
    </location>
</feature>
<dbReference type="InterPro" id="IPR015927">
    <property type="entry name" value="Peptidase_S24_S26A/B/C"/>
</dbReference>
<evidence type="ECO:0000256" key="6">
    <source>
        <dbReference type="ARBA" id="ARBA00022813"/>
    </source>
</evidence>
<feature type="domain" description="LexA repressor DNA-binding" evidence="15">
    <location>
        <begin position="2"/>
        <end position="63"/>
    </location>
</feature>